<evidence type="ECO:0000313" key="3">
    <source>
        <dbReference type="Proteomes" id="UP001151760"/>
    </source>
</evidence>
<feature type="compositionally biased region" description="Basic and acidic residues" evidence="1">
    <location>
        <begin position="152"/>
        <end position="166"/>
    </location>
</feature>
<protein>
    <submittedName>
        <fullName evidence="2">Uncharacterized protein</fullName>
    </submittedName>
</protein>
<evidence type="ECO:0000256" key="1">
    <source>
        <dbReference type="SAM" id="MobiDB-lite"/>
    </source>
</evidence>
<gene>
    <name evidence="2" type="ORF">Tco_1042950</name>
</gene>
<feature type="region of interest" description="Disordered" evidence="1">
    <location>
        <begin position="120"/>
        <end position="166"/>
    </location>
</feature>
<dbReference type="Proteomes" id="UP001151760">
    <property type="component" value="Unassembled WGS sequence"/>
</dbReference>
<reference evidence="2" key="1">
    <citation type="journal article" date="2022" name="Int. J. Mol. Sci.">
        <title>Draft Genome of Tanacetum Coccineum: Genomic Comparison of Closely Related Tanacetum-Family Plants.</title>
        <authorList>
            <person name="Yamashiro T."/>
            <person name="Shiraishi A."/>
            <person name="Nakayama K."/>
            <person name="Satake H."/>
        </authorList>
    </citation>
    <scope>NUCLEOTIDE SEQUENCE</scope>
</reference>
<reference evidence="2" key="2">
    <citation type="submission" date="2022-01" db="EMBL/GenBank/DDBJ databases">
        <authorList>
            <person name="Yamashiro T."/>
            <person name="Shiraishi A."/>
            <person name="Satake H."/>
            <person name="Nakayama K."/>
        </authorList>
    </citation>
    <scope>NUCLEOTIDE SEQUENCE</scope>
</reference>
<accession>A0ABQ5GL66</accession>
<organism evidence="2 3">
    <name type="scientific">Tanacetum coccineum</name>
    <dbReference type="NCBI Taxonomy" id="301880"/>
    <lineage>
        <taxon>Eukaryota</taxon>
        <taxon>Viridiplantae</taxon>
        <taxon>Streptophyta</taxon>
        <taxon>Embryophyta</taxon>
        <taxon>Tracheophyta</taxon>
        <taxon>Spermatophyta</taxon>
        <taxon>Magnoliopsida</taxon>
        <taxon>eudicotyledons</taxon>
        <taxon>Gunneridae</taxon>
        <taxon>Pentapetalae</taxon>
        <taxon>asterids</taxon>
        <taxon>campanulids</taxon>
        <taxon>Asterales</taxon>
        <taxon>Asteraceae</taxon>
        <taxon>Asteroideae</taxon>
        <taxon>Anthemideae</taxon>
        <taxon>Anthemidinae</taxon>
        <taxon>Tanacetum</taxon>
    </lineage>
</organism>
<name>A0ABQ5GL66_9ASTR</name>
<evidence type="ECO:0000313" key="2">
    <source>
        <dbReference type="EMBL" id="GJT76225.1"/>
    </source>
</evidence>
<keyword evidence="3" id="KW-1185">Reference proteome</keyword>
<comment type="caution">
    <text evidence="2">The sequence shown here is derived from an EMBL/GenBank/DDBJ whole genome shotgun (WGS) entry which is preliminary data.</text>
</comment>
<proteinExistence type="predicted"/>
<dbReference type="EMBL" id="BQNB010018606">
    <property type="protein sequence ID" value="GJT76225.1"/>
    <property type="molecule type" value="Genomic_DNA"/>
</dbReference>
<sequence>MTKARLMRWIILSKEFDMKIRDKKGAENLAARFICTDLKISSSTNSRTKKSLKHFSQTLGSVTLQMSKYPMVWQDFANSQCGEMRYQGGMTSQKNKFFKVFNTFISGGLLAETIGANSNSKSSIQDSIGPPSNGCPMTLSARPFPSSEESLDTSKSEFEDEKAMSA</sequence>